<dbReference type="PRINTS" id="PR00032">
    <property type="entry name" value="HTHARAC"/>
</dbReference>
<evidence type="ECO:0000256" key="3">
    <source>
        <dbReference type="ARBA" id="ARBA00023163"/>
    </source>
</evidence>
<dbReference type="PANTHER" id="PTHR43280">
    <property type="entry name" value="ARAC-FAMILY TRANSCRIPTIONAL REGULATOR"/>
    <property type="match status" value="1"/>
</dbReference>
<keyword evidence="2" id="KW-0238">DNA-binding</keyword>
<gene>
    <name evidence="4" type="ORF">DBX24_08455</name>
</gene>
<dbReference type="PANTHER" id="PTHR43280:SF32">
    <property type="entry name" value="TRANSCRIPTIONAL REGULATORY PROTEIN"/>
    <property type="match status" value="1"/>
</dbReference>
<dbReference type="SMART" id="SM00342">
    <property type="entry name" value="HTH_ARAC"/>
    <property type="match status" value="1"/>
</dbReference>
<accession>A0A6P1QWB6</accession>
<proteinExistence type="predicted"/>
<evidence type="ECO:0000256" key="1">
    <source>
        <dbReference type="ARBA" id="ARBA00023015"/>
    </source>
</evidence>
<dbReference type="InterPro" id="IPR020449">
    <property type="entry name" value="Tscrpt_reg_AraC-type_HTH"/>
</dbReference>
<dbReference type="OrthoDB" id="2666928at2"/>
<dbReference type="GO" id="GO:0043565">
    <property type="term" value="F:sequence-specific DNA binding"/>
    <property type="evidence" value="ECO:0007669"/>
    <property type="project" value="InterPro"/>
</dbReference>
<dbReference type="Gene3D" id="1.10.10.60">
    <property type="entry name" value="Homeodomain-like"/>
    <property type="match status" value="1"/>
</dbReference>
<evidence type="ECO:0000313" key="5">
    <source>
        <dbReference type="Proteomes" id="UP000464318"/>
    </source>
</evidence>
<evidence type="ECO:0000256" key="2">
    <source>
        <dbReference type="ARBA" id="ARBA00023125"/>
    </source>
</evidence>
<reference evidence="4 5" key="1">
    <citation type="submission" date="2018-04" db="EMBL/GenBank/DDBJ databases">
        <title>Characteristic and Complete Genome Sequencing of A Novel Member of Infective Endocarditis Causative Bacteria: Bergeyella cardium QL-PH.</title>
        <authorList>
            <person name="Pan H."/>
            <person name="Sun E."/>
            <person name="Zhang Y."/>
        </authorList>
    </citation>
    <scope>NUCLEOTIDE SEQUENCE [LARGE SCALE GENOMIC DNA]</scope>
    <source>
        <strain evidence="4 5">HPQL</strain>
    </source>
</reference>
<dbReference type="InterPro" id="IPR009057">
    <property type="entry name" value="Homeodomain-like_sf"/>
</dbReference>
<name>A0A6P1QWB6_9FLAO</name>
<dbReference type="PROSITE" id="PS01124">
    <property type="entry name" value="HTH_ARAC_FAMILY_2"/>
    <property type="match status" value="1"/>
</dbReference>
<sequence length="274" mass="32233">MNAIIINKPSIEELSEGVNAPYYFIFIFQGEASFSIDFTEYKCSGRNLIFLTPYQVIKWKETTAKEITALQFHGDFYCIEYHKKEVACNGILFNNIYQQPFISVNKEVFEEINSICEKMKNLIDLQNHYDISIVRTYLQLILALSSKEKQQLQQSETLDEHFSFENITNFQNILEEHYLQTREVGFYAEKFGLSINTFSKKIKKHFGKSPSKLIQERIVLEAKKLLHLTYKPIKEIAMELHFEDEFYFSRYFKKETGVSPKKFREDVGISIVAK</sequence>
<dbReference type="Proteomes" id="UP000464318">
    <property type="component" value="Chromosome"/>
</dbReference>
<dbReference type="KEGG" id="bcad:DBX24_08455"/>
<dbReference type="RefSeq" id="WP_160224577.1">
    <property type="nucleotide sequence ID" value="NZ_CP029149.1"/>
</dbReference>
<keyword evidence="1" id="KW-0805">Transcription regulation</keyword>
<evidence type="ECO:0000313" key="4">
    <source>
        <dbReference type="EMBL" id="QHN65908.1"/>
    </source>
</evidence>
<dbReference type="Pfam" id="PF12833">
    <property type="entry name" value="HTH_18"/>
    <property type="match status" value="1"/>
</dbReference>
<protein>
    <submittedName>
        <fullName evidence="4">Helix-turn-helix domain-containing protein</fullName>
    </submittedName>
</protein>
<dbReference type="EMBL" id="CP029149">
    <property type="protein sequence ID" value="QHN65908.1"/>
    <property type="molecule type" value="Genomic_DNA"/>
</dbReference>
<dbReference type="GO" id="GO:0003700">
    <property type="term" value="F:DNA-binding transcription factor activity"/>
    <property type="evidence" value="ECO:0007669"/>
    <property type="project" value="InterPro"/>
</dbReference>
<dbReference type="SUPFAM" id="SSF46689">
    <property type="entry name" value="Homeodomain-like"/>
    <property type="match status" value="1"/>
</dbReference>
<dbReference type="AlphaFoldDB" id="A0A6P1QWB6"/>
<keyword evidence="3" id="KW-0804">Transcription</keyword>
<organism evidence="4 5">
    <name type="scientific">Bergeyella cardium</name>
    <dbReference type="NCBI Taxonomy" id="1585976"/>
    <lineage>
        <taxon>Bacteria</taxon>
        <taxon>Pseudomonadati</taxon>
        <taxon>Bacteroidota</taxon>
        <taxon>Flavobacteriia</taxon>
        <taxon>Flavobacteriales</taxon>
        <taxon>Weeksellaceae</taxon>
        <taxon>Bergeyella</taxon>
    </lineage>
</organism>
<dbReference type="InterPro" id="IPR018060">
    <property type="entry name" value="HTH_AraC"/>
</dbReference>
<keyword evidence="5" id="KW-1185">Reference proteome</keyword>